<sequence>MVAINSNVIINIQSKSQEERLRKTLRPSKSDIESPEFNQKVSEIADGFIASQKGMARLKRFLQ</sequence>
<proteinExistence type="predicted"/>
<protein>
    <submittedName>
        <fullName evidence="1">Uncharacterized protein</fullName>
    </submittedName>
</protein>
<evidence type="ECO:0000313" key="2">
    <source>
        <dbReference type="Proteomes" id="UP001556617"/>
    </source>
</evidence>
<comment type="caution">
    <text evidence="1">The sequence shown here is derived from an EMBL/GenBank/DDBJ whole genome shotgun (WGS) entry which is preliminary data.</text>
</comment>
<dbReference type="EMBL" id="JBFPER010000001">
    <property type="protein sequence ID" value="MEX0381193.1"/>
    <property type="molecule type" value="Genomic_DNA"/>
</dbReference>
<evidence type="ECO:0000313" key="1">
    <source>
        <dbReference type="EMBL" id="MEX0381193.1"/>
    </source>
</evidence>
<dbReference type="Proteomes" id="UP001556617">
    <property type="component" value="Unassembled WGS sequence"/>
</dbReference>
<name>A0ABV3S551_9LACO</name>
<gene>
    <name evidence="1" type="ORF">AB3K24_07485</name>
</gene>
<dbReference type="RefSeq" id="WP_367974789.1">
    <property type="nucleotide sequence ID" value="NZ_JBFPEQ010000001.1"/>
</dbReference>
<reference evidence="1 2" key="1">
    <citation type="submission" date="2024-07" db="EMBL/GenBank/DDBJ databases">
        <authorList>
            <person name="Yun M."/>
        </authorList>
    </citation>
    <scope>NUCLEOTIDE SEQUENCE [LARGE SCALE GENOMIC DNA]</scope>
    <source>
        <strain evidence="1 2">MS01</strain>
    </source>
</reference>
<organism evidence="1 2">
    <name type="scientific">Leuconostoc aquikimchii</name>
    <dbReference type="NCBI Taxonomy" id="3236804"/>
    <lineage>
        <taxon>Bacteria</taxon>
        <taxon>Bacillati</taxon>
        <taxon>Bacillota</taxon>
        <taxon>Bacilli</taxon>
        <taxon>Lactobacillales</taxon>
        <taxon>Lactobacillaceae</taxon>
        <taxon>Leuconostoc</taxon>
    </lineage>
</organism>
<keyword evidence="2" id="KW-1185">Reference proteome</keyword>
<accession>A0ABV3S551</accession>